<sequence>MAGRLGGDREELLSAANFARNASCTSCSSSFWKKMEPNFAPVNMETIAYLKQLVKTIEDDQRCLSQVLCLQSDAPDGVVLTDNLLLQSSLEGERGRKILNQTDSEELSSMVDVVDMVDQHRAGSFLHSPMDLENKLAPLYQRVLSALIIDDQTEETVGDGNISFPCEQDDSPLEACFSWDFENEVSINRTEHGFNTDNVSCNGNATFEQMGMEDKLLLELQSVGLYPDPVRTHETRLIETGTILSTLPDNFSIYDDLSLTRYAFPPSGGSGGFMRHFWRQQVLKASVVIEGAKWCWWWSMMAMAPDLAGGGCEAIDQNIIQLQKGHFQQLAKKREYFMKLIQAVEEGREMEPRALEQVAMDKLVELAYKKKLATRGTIAAKYGLPKISRPVALSFMKRTLARCRMFEETGKSCFQDPAFKDILFATPVHDNYAVSTVAETRPLAQNSQQECAPSGSFPCREQNVLGNSDHPSDLDFARIGPILNGGKKGEVLLDEIGASASLGPTSTPDNSIPGGATRKRRGRGRGRGRKRGAYGRNSVKKGGRSSASNTRSEPKTKPNAAQLSTSAKASLGKLVENANSEQQLACGSNQLISSDNRRSTNNFAVETEVPLDLASMPELDSIVGAGKDLDSWLNIDVDALQDDDMDALPDDDAVGGFDIPMDDLSTILL</sequence>
<feature type="compositionally biased region" description="Basic residues" evidence="1">
    <location>
        <begin position="517"/>
        <end position="543"/>
    </location>
</feature>
<gene>
    <name evidence="2" type="ORF">L195_g008785</name>
</gene>
<dbReference type="EMBL" id="ASHM01005082">
    <property type="protein sequence ID" value="PNY12161.1"/>
    <property type="molecule type" value="Genomic_DNA"/>
</dbReference>
<evidence type="ECO:0000256" key="1">
    <source>
        <dbReference type="SAM" id="MobiDB-lite"/>
    </source>
</evidence>
<dbReference type="AlphaFoldDB" id="A0A2K3PA47"/>
<dbReference type="STRING" id="57577.A0A2K3PA47"/>
<dbReference type="PANTHER" id="PTHR31115:SF2">
    <property type="entry name" value="OS05G0107300 PROTEIN"/>
    <property type="match status" value="1"/>
</dbReference>
<feature type="region of interest" description="Disordered" evidence="1">
    <location>
        <begin position="499"/>
        <end position="564"/>
    </location>
</feature>
<dbReference type="Proteomes" id="UP000236291">
    <property type="component" value="Unassembled WGS sequence"/>
</dbReference>
<reference evidence="2 3" key="1">
    <citation type="journal article" date="2014" name="Am. J. Bot.">
        <title>Genome assembly and annotation for red clover (Trifolium pratense; Fabaceae).</title>
        <authorList>
            <person name="Istvanek J."/>
            <person name="Jaros M."/>
            <person name="Krenek A."/>
            <person name="Repkova J."/>
        </authorList>
    </citation>
    <scope>NUCLEOTIDE SEQUENCE [LARGE SCALE GENOMIC DNA]</scope>
    <source>
        <strain evidence="3">cv. Tatra</strain>
        <tissue evidence="2">Young leaves</tissue>
    </source>
</reference>
<comment type="caution">
    <text evidence="2">The sequence shown here is derived from an EMBL/GenBank/DDBJ whole genome shotgun (WGS) entry which is preliminary data.</text>
</comment>
<evidence type="ECO:0000313" key="3">
    <source>
        <dbReference type="Proteomes" id="UP000236291"/>
    </source>
</evidence>
<name>A0A2K3PA47_TRIPR</name>
<reference evidence="2 3" key="2">
    <citation type="journal article" date="2017" name="Front. Plant Sci.">
        <title>Gene Classification and Mining of Molecular Markers Useful in Red Clover (Trifolium pratense) Breeding.</title>
        <authorList>
            <person name="Istvanek J."/>
            <person name="Dluhosova J."/>
            <person name="Dluhos P."/>
            <person name="Patkova L."/>
            <person name="Nedelnik J."/>
            <person name="Repkova J."/>
        </authorList>
    </citation>
    <scope>NUCLEOTIDE SEQUENCE [LARGE SCALE GENOMIC DNA]</scope>
    <source>
        <strain evidence="3">cv. Tatra</strain>
        <tissue evidence="2">Young leaves</tissue>
    </source>
</reference>
<evidence type="ECO:0000313" key="2">
    <source>
        <dbReference type="EMBL" id="PNY12161.1"/>
    </source>
</evidence>
<accession>A0A2K3PA47</accession>
<dbReference type="PANTHER" id="PTHR31115">
    <property type="entry name" value="OS05G0107300 PROTEIN"/>
    <property type="match status" value="1"/>
</dbReference>
<proteinExistence type="predicted"/>
<organism evidence="2 3">
    <name type="scientific">Trifolium pratense</name>
    <name type="common">Red clover</name>
    <dbReference type="NCBI Taxonomy" id="57577"/>
    <lineage>
        <taxon>Eukaryota</taxon>
        <taxon>Viridiplantae</taxon>
        <taxon>Streptophyta</taxon>
        <taxon>Embryophyta</taxon>
        <taxon>Tracheophyta</taxon>
        <taxon>Spermatophyta</taxon>
        <taxon>Magnoliopsida</taxon>
        <taxon>eudicotyledons</taxon>
        <taxon>Gunneridae</taxon>
        <taxon>Pentapetalae</taxon>
        <taxon>rosids</taxon>
        <taxon>fabids</taxon>
        <taxon>Fabales</taxon>
        <taxon>Fabaceae</taxon>
        <taxon>Papilionoideae</taxon>
        <taxon>50 kb inversion clade</taxon>
        <taxon>NPAAA clade</taxon>
        <taxon>Hologalegina</taxon>
        <taxon>IRL clade</taxon>
        <taxon>Trifolieae</taxon>
        <taxon>Trifolium</taxon>
    </lineage>
</organism>
<protein>
    <submittedName>
        <fullName evidence="2">Uncharacterized protein</fullName>
    </submittedName>
</protein>